<dbReference type="Proteomes" id="UP000176998">
    <property type="component" value="Unassembled WGS sequence"/>
</dbReference>
<dbReference type="InterPro" id="IPR050231">
    <property type="entry name" value="Iron_ascorbate_oxido_reductase"/>
</dbReference>
<dbReference type="GeneID" id="34561014"/>
<dbReference type="GO" id="GO:0044283">
    <property type="term" value="P:small molecule biosynthetic process"/>
    <property type="evidence" value="ECO:0007669"/>
    <property type="project" value="UniProtKB-ARBA"/>
</dbReference>
<gene>
    <name evidence="5" type="ORF">CORC01_07869</name>
</gene>
<reference evidence="5 6" key="1">
    <citation type="submission" date="2016-09" db="EMBL/GenBank/DDBJ databases">
        <authorList>
            <person name="Capua I."/>
            <person name="De Benedictis P."/>
            <person name="Joannis T."/>
            <person name="Lombin L.H."/>
            <person name="Cattoli G."/>
        </authorList>
    </citation>
    <scope>NUCLEOTIDE SEQUENCE [LARGE SCALE GENOMIC DNA]</scope>
    <source>
        <strain evidence="5 6">IMI 309357</strain>
    </source>
</reference>
<keyword evidence="2" id="KW-0479">Metal-binding</keyword>
<dbReference type="OrthoDB" id="288590at2759"/>
<dbReference type="PROSITE" id="PS51471">
    <property type="entry name" value="FE2OG_OXY"/>
    <property type="match status" value="1"/>
</dbReference>
<feature type="region of interest" description="Disordered" evidence="3">
    <location>
        <begin position="226"/>
        <end position="278"/>
    </location>
</feature>
<feature type="domain" description="Fe2OG dioxygenase" evidence="4">
    <location>
        <begin position="180"/>
        <end position="333"/>
    </location>
</feature>
<dbReference type="PANTHER" id="PTHR47990">
    <property type="entry name" value="2-OXOGLUTARATE (2OG) AND FE(II)-DEPENDENT OXYGENASE SUPERFAMILY PROTEIN-RELATED"/>
    <property type="match status" value="1"/>
</dbReference>
<comment type="caution">
    <text evidence="5">The sequence shown here is derived from an EMBL/GenBank/DDBJ whole genome shotgun (WGS) entry which is preliminary data.</text>
</comment>
<dbReference type="InterPro" id="IPR027443">
    <property type="entry name" value="IPNS-like_sf"/>
</dbReference>
<dbReference type="GO" id="GO:0016491">
    <property type="term" value="F:oxidoreductase activity"/>
    <property type="evidence" value="ECO:0007669"/>
    <property type="project" value="UniProtKB-KW"/>
</dbReference>
<dbReference type="EMBL" id="MJBS01000064">
    <property type="protein sequence ID" value="OHE96902.1"/>
    <property type="molecule type" value="Genomic_DNA"/>
</dbReference>
<evidence type="ECO:0000256" key="2">
    <source>
        <dbReference type="RuleBase" id="RU003682"/>
    </source>
</evidence>
<dbReference type="GO" id="GO:0046872">
    <property type="term" value="F:metal ion binding"/>
    <property type="evidence" value="ECO:0007669"/>
    <property type="project" value="UniProtKB-KW"/>
</dbReference>
<dbReference type="STRING" id="1209926.A0A1G4B6H9"/>
<keyword evidence="2" id="KW-0560">Oxidoreductase</keyword>
<evidence type="ECO:0000313" key="6">
    <source>
        <dbReference type="Proteomes" id="UP000176998"/>
    </source>
</evidence>
<keyword evidence="2" id="KW-0408">Iron</keyword>
<dbReference type="RefSeq" id="XP_022474058.1">
    <property type="nucleotide sequence ID" value="XM_022619504.1"/>
</dbReference>
<feature type="compositionally biased region" description="Polar residues" evidence="3">
    <location>
        <begin position="257"/>
        <end position="269"/>
    </location>
</feature>
<dbReference type="InterPro" id="IPR005123">
    <property type="entry name" value="Oxoglu/Fe-dep_dioxygenase_dom"/>
</dbReference>
<dbReference type="InterPro" id="IPR026992">
    <property type="entry name" value="DIOX_N"/>
</dbReference>
<dbReference type="SUPFAM" id="SSF51197">
    <property type="entry name" value="Clavaminate synthase-like"/>
    <property type="match status" value="1"/>
</dbReference>
<sequence>MTVAGSNKMDGAAAPYEPTANLDTVVFSKVLDRDPETIHKIISACENVGFFYLDISDQYSATLLSNLEKLNIVMKDWFDQPTATKRKELAISMASHGYKPIGSQAGTHGGRDGWEVLKTGSFELAGRWGLPPVVEDNLQTFTSFQSQCHYITRVLLDRISNALGLKGAQSLNHFHRSDCPSKSALAFLHYIPMDPTGGYAGHNVHTDYGTLTLVFAPQWGLQVLSPPEISPPSSASSSVSHDSDESLDSGYHRGHNGDQNDQSKNLQSENLDKEETPEAPLEWQYVEPRPGCAVVNVADVLRFLTRDRLKSAVHRVLPLPDVDRYSVTYFLRPSDDVEFVDGDGRLTNVMDWYDRKNNMYEASYGAQDRSLLIGGLYKEV</sequence>
<protein>
    <recommendedName>
        <fullName evidence="4">Fe2OG dioxygenase domain-containing protein</fullName>
    </recommendedName>
</protein>
<evidence type="ECO:0000313" key="5">
    <source>
        <dbReference type="EMBL" id="OHE96902.1"/>
    </source>
</evidence>
<keyword evidence="6" id="KW-1185">Reference proteome</keyword>
<evidence type="ECO:0000256" key="1">
    <source>
        <dbReference type="ARBA" id="ARBA00008056"/>
    </source>
</evidence>
<dbReference type="Pfam" id="PF03171">
    <property type="entry name" value="2OG-FeII_Oxy"/>
    <property type="match status" value="1"/>
</dbReference>
<evidence type="ECO:0000256" key="3">
    <source>
        <dbReference type="SAM" id="MobiDB-lite"/>
    </source>
</evidence>
<dbReference type="Pfam" id="PF14226">
    <property type="entry name" value="DIOX_N"/>
    <property type="match status" value="1"/>
</dbReference>
<dbReference type="InterPro" id="IPR044861">
    <property type="entry name" value="IPNS-like_FE2OG_OXY"/>
</dbReference>
<feature type="compositionally biased region" description="Low complexity" evidence="3">
    <location>
        <begin position="226"/>
        <end position="240"/>
    </location>
</feature>
<comment type="similarity">
    <text evidence="1 2">Belongs to the iron/ascorbate-dependent oxidoreductase family.</text>
</comment>
<dbReference type="AlphaFoldDB" id="A0A1G4B6H9"/>
<organism evidence="5 6">
    <name type="scientific">Colletotrichum orchidophilum</name>
    <dbReference type="NCBI Taxonomy" id="1209926"/>
    <lineage>
        <taxon>Eukaryota</taxon>
        <taxon>Fungi</taxon>
        <taxon>Dikarya</taxon>
        <taxon>Ascomycota</taxon>
        <taxon>Pezizomycotina</taxon>
        <taxon>Sordariomycetes</taxon>
        <taxon>Hypocreomycetidae</taxon>
        <taxon>Glomerellales</taxon>
        <taxon>Glomerellaceae</taxon>
        <taxon>Colletotrichum</taxon>
    </lineage>
</organism>
<proteinExistence type="inferred from homology"/>
<accession>A0A1G4B6H9</accession>
<name>A0A1G4B6H9_9PEZI</name>
<evidence type="ECO:0000259" key="4">
    <source>
        <dbReference type="PROSITE" id="PS51471"/>
    </source>
</evidence>
<dbReference type="Gene3D" id="2.60.120.330">
    <property type="entry name" value="B-lactam Antibiotic, Isopenicillin N Synthase, Chain"/>
    <property type="match status" value="1"/>
</dbReference>